<evidence type="ECO:0000256" key="6">
    <source>
        <dbReference type="PROSITE-ProRule" id="PRU00169"/>
    </source>
</evidence>
<evidence type="ECO:0000256" key="4">
    <source>
        <dbReference type="ARBA" id="ARBA00023125"/>
    </source>
</evidence>
<keyword evidence="4" id="KW-0238">DNA-binding</keyword>
<dbReference type="SMART" id="SM00448">
    <property type="entry name" value="REC"/>
    <property type="match status" value="1"/>
</dbReference>
<evidence type="ECO:0000256" key="3">
    <source>
        <dbReference type="ARBA" id="ARBA00023015"/>
    </source>
</evidence>
<dbReference type="Pfam" id="PF00072">
    <property type="entry name" value="Response_reg"/>
    <property type="match status" value="1"/>
</dbReference>
<accession>A0A6J4UZ59</accession>
<keyword evidence="5" id="KW-0804">Transcription</keyword>
<evidence type="ECO:0000256" key="7">
    <source>
        <dbReference type="SAM" id="MobiDB-lite"/>
    </source>
</evidence>
<evidence type="ECO:0000256" key="5">
    <source>
        <dbReference type="ARBA" id="ARBA00023163"/>
    </source>
</evidence>
<dbReference type="EMBL" id="CADCWK010000200">
    <property type="protein sequence ID" value="CAA9563467.1"/>
    <property type="molecule type" value="Genomic_DNA"/>
</dbReference>
<evidence type="ECO:0000313" key="9">
    <source>
        <dbReference type="EMBL" id="CAA9563467.1"/>
    </source>
</evidence>
<reference evidence="9" key="1">
    <citation type="submission" date="2020-02" db="EMBL/GenBank/DDBJ databases">
        <authorList>
            <person name="Meier V. D."/>
        </authorList>
    </citation>
    <scope>NUCLEOTIDE SEQUENCE</scope>
    <source>
        <strain evidence="9">AVDCRST_MAG33</strain>
    </source>
</reference>
<feature type="modified residue" description="4-aspartylphosphate" evidence="6">
    <location>
        <position position="52"/>
    </location>
</feature>
<dbReference type="GO" id="GO:0000160">
    <property type="term" value="P:phosphorelay signal transduction system"/>
    <property type="evidence" value="ECO:0007669"/>
    <property type="project" value="UniProtKB-KW"/>
</dbReference>
<dbReference type="PANTHER" id="PTHR44591">
    <property type="entry name" value="STRESS RESPONSE REGULATOR PROTEIN 1"/>
    <property type="match status" value="1"/>
</dbReference>
<dbReference type="InterPro" id="IPR050595">
    <property type="entry name" value="Bact_response_regulator"/>
</dbReference>
<dbReference type="InterPro" id="IPR001789">
    <property type="entry name" value="Sig_transdc_resp-reg_receiver"/>
</dbReference>
<dbReference type="FunFam" id="3.40.50.2300:FF:000001">
    <property type="entry name" value="DNA-binding response regulator PhoB"/>
    <property type="match status" value="1"/>
</dbReference>
<gene>
    <name evidence="9" type="ORF">AVDCRST_MAG33-1868</name>
</gene>
<dbReference type="InterPro" id="IPR011006">
    <property type="entry name" value="CheY-like_superfamily"/>
</dbReference>
<evidence type="ECO:0000256" key="1">
    <source>
        <dbReference type="ARBA" id="ARBA00022553"/>
    </source>
</evidence>
<keyword evidence="3" id="KW-0805">Transcription regulation</keyword>
<dbReference type="Gene3D" id="3.40.50.2300">
    <property type="match status" value="1"/>
</dbReference>
<dbReference type="PANTHER" id="PTHR44591:SF3">
    <property type="entry name" value="RESPONSE REGULATORY DOMAIN-CONTAINING PROTEIN"/>
    <property type="match status" value="1"/>
</dbReference>
<dbReference type="GO" id="GO:0003677">
    <property type="term" value="F:DNA binding"/>
    <property type="evidence" value="ECO:0007669"/>
    <property type="project" value="UniProtKB-KW"/>
</dbReference>
<dbReference type="PROSITE" id="PS50110">
    <property type="entry name" value="RESPONSE_REGULATORY"/>
    <property type="match status" value="1"/>
</dbReference>
<organism evidence="9">
    <name type="scientific">uncultured Thermomicrobiales bacterium</name>
    <dbReference type="NCBI Taxonomy" id="1645740"/>
    <lineage>
        <taxon>Bacteria</taxon>
        <taxon>Pseudomonadati</taxon>
        <taxon>Thermomicrobiota</taxon>
        <taxon>Thermomicrobia</taxon>
        <taxon>Thermomicrobiales</taxon>
        <taxon>environmental samples</taxon>
    </lineage>
</organism>
<keyword evidence="1 6" id="KW-0597">Phosphoprotein</keyword>
<evidence type="ECO:0000259" key="8">
    <source>
        <dbReference type="PROSITE" id="PS50110"/>
    </source>
</evidence>
<protein>
    <recommendedName>
        <fullName evidence="8">Response regulatory domain-containing protein</fullName>
    </recommendedName>
</protein>
<feature type="region of interest" description="Disordered" evidence="7">
    <location>
        <begin position="118"/>
        <end position="156"/>
    </location>
</feature>
<dbReference type="SUPFAM" id="SSF52172">
    <property type="entry name" value="CheY-like"/>
    <property type="match status" value="1"/>
</dbReference>
<feature type="compositionally biased region" description="Polar residues" evidence="7">
    <location>
        <begin position="136"/>
        <end position="147"/>
    </location>
</feature>
<feature type="domain" description="Response regulatory" evidence="8">
    <location>
        <begin position="3"/>
        <end position="115"/>
    </location>
</feature>
<proteinExistence type="predicted"/>
<dbReference type="AlphaFoldDB" id="A0A6J4UZ59"/>
<keyword evidence="2" id="KW-0902">Two-component regulatory system</keyword>
<evidence type="ECO:0000256" key="2">
    <source>
        <dbReference type="ARBA" id="ARBA00023012"/>
    </source>
</evidence>
<sequence>MSQILVVDDEPAIREFVQSFLEDEGYSVSTGRDGAEALRRIEAQRPDLVLMDMMMPGLDGREVVRRLHEHPVHSAIPVILMSAASQWDRAVDGPIQFLRKPFDLDRLQEMIRATLRQRSDPGRARVAPVTDRRAAQDQSTSGTSFMSDQFAFPDLG</sequence>
<name>A0A6J4UZ59_9BACT</name>